<comment type="caution">
    <text evidence="1">The sequence shown here is derived from an EMBL/GenBank/DDBJ whole genome shotgun (WGS) entry which is preliminary data.</text>
</comment>
<protein>
    <recommendedName>
        <fullName evidence="2">Retrotransposon gag domain-containing protein</fullName>
    </recommendedName>
</protein>
<dbReference type="EMBL" id="JACGWJ010000030">
    <property type="protein sequence ID" value="KAL0301419.1"/>
    <property type="molecule type" value="Genomic_DNA"/>
</dbReference>
<evidence type="ECO:0008006" key="2">
    <source>
        <dbReference type="Google" id="ProtNLM"/>
    </source>
</evidence>
<proteinExistence type="predicted"/>
<accession>A0AAW2K4B0</accession>
<gene>
    <name evidence="1" type="ORF">Sradi_6418700</name>
</gene>
<reference evidence="1" key="1">
    <citation type="submission" date="2020-06" db="EMBL/GenBank/DDBJ databases">
        <authorList>
            <person name="Li T."/>
            <person name="Hu X."/>
            <person name="Zhang T."/>
            <person name="Song X."/>
            <person name="Zhang H."/>
            <person name="Dai N."/>
            <person name="Sheng W."/>
            <person name="Hou X."/>
            <person name="Wei L."/>
        </authorList>
    </citation>
    <scope>NUCLEOTIDE SEQUENCE</scope>
    <source>
        <strain evidence="1">G02</strain>
        <tissue evidence="1">Leaf</tissue>
    </source>
</reference>
<reference evidence="1" key="2">
    <citation type="journal article" date="2024" name="Plant">
        <title>Genomic evolution and insights into agronomic trait innovations of Sesamum species.</title>
        <authorList>
            <person name="Miao H."/>
            <person name="Wang L."/>
            <person name="Qu L."/>
            <person name="Liu H."/>
            <person name="Sun Y."/>
            <person name="Le M."/>
            <person name="Wang Q."/>
            <person name="Wei S."/>
            <person name="Zheng Y."/>
            <person name="Lin W."/>
            <person name="Duan Y."/>
            <person name="Cao H."/>
            <person name="Xiong S."/>
            <person name="Wang X."/>
            <person name="Wei L."/>
            <person name="Li C."/>
            <person name="Ma Q."/>
            <person name="Ju M."/>
            <person name="Zhao R."/>
            <person name="Li G."/>
            <person name="Mu C."/>
            <person name="Tian Q."/>
            <person name="Mei H."/>
            <person name="Zhang T."/>
            <person name="Gao T."/>
            <person name="Zhang H."/>
        </authorList>
    </citation>
    <scope>NUCLEOTIDE SEQUENCE</scope>
    <source>
        <strain evidence="1">G02</strain>
    </source>
</reference>
<name>A0AAW2K4B0_SESRA</name>
<sequence>MEQYFLAPNMEDGARKVSAATVYFTGDAKLWWRTKYAKIQANQIRLDAWALLQETIRE</sequence>
<dbReference type="AlphaFoldDB" id="A0AAW2K4B0"/>
<evidence type="ECO:0000313" key="1">
    <source>
        <dbReference type="EMBL" id="KAL0301419.1"/>
    </source>
</evidence>
<organism evidence="1">
    <name type="scientific">Sesamum radiatum</name>
    <name type="common">Black benniseed</name>
    <dbReference type="NCBI Taxonomy" id="300843"/>
    <lineage>
        <taxon>Eukaryota</taxon>
        <taxon>Viridiplantae</taxon>
        <taxon>Streptophyta</taxon>
        <taxon>Embryophyta</taxon>
        <taxon>Tracheophyta</taxon>
        <taxon>Spermatophyta</taxon>
        <taxon>Magnoliopsida</taxon>
        <taxon>eudicotyledons</taxon>
        <taxon>Gunneridae</taxon>
        <taxon>Pentapetalae</taxon>
        <taxon>asterids</taxon>
        <taxon>lamiids</taxon>
        <taxon>Lamiales</taxon>
        <taxon>Pedaliaceae</taxon>
        <taxon>Sesamum</taxon>
    </lineage>
</organism>